<evidence type="ECO:0000256" key="2">
    <source>
        <dbReference type="ARBA" id="ARBA00022833"/>
    </source>
</evidence>
<reference evidence="4 5" key="1">
    <citation type="submission" date="2020-09" db="EMBL/GenBank/DDBJ databases">
        <title>De no assembly of potato wild relative species, Solanum commersonii.</title>
        <authorList>
            <person name="Cho K."/>
        </authorList>
    </citation>
    <scope>NUCLEOTIDE SEQUENCE [LARGE SCALE GENOMIC DNA]</scope>
    <source>
        <strain evidence="4">LZ3.2</strain>
        <tissue evidence="4">Leaf</tissue>
    </source>
</reference>
<keyword evidence="3" id="KW-0560">Oxidoreductase</keyword>
<gene>
    <name evidence="4" type="ORF">H5410_040180</name>
</gene>
<evidence type="ECO:0000313" key="4">
    <source>
        <dbReference type="EMBL" id="KAG5589666.1"/>
    </source>
</evidence>
<dbReference type="PANTHER" id="PTHR42683">
    <property type="entry name" value="ALDEHYDE REDUCTASE"/>
    <property type="match status" value="1"/>
</dbReference>
<dbReference type="GO" id="GO:0046872">
    <property type="term" value="F:metal ion binding"/>
    <property type="evidence" value="ECO:0007669"/>
    <property type="project" value="UniProtKB-KW"/>
</dbReference>
<name>A0A9J5XPC3_SOLCO</name>
<proteinExistence type="predicted"/>
<dbReference type="InterPro" id="IPR047109">
    <property type="entry name" value="CAD-like"/>
</dbReference>
<evidence type="ECO:0000256" key="1">
    <source>
        <dbReference type="ARBA" id="ARBA00022723"/>
    </source>
</evidence>
<feature type="non-terminal residue" evidence="4">
    <location>
        <position position="74"/>
    </location>
</feature>
<dbReference type="Gene3D" id="3.90.180.10">
    <property type="entry name" value="Medium-chain alcohol dehydrogenases, catalytic domain"/>
    <property type="match status" value="1"/>
</dbReference>
<dbReference type="EMBL" id="JACXVP010000008">
    <property type="protein sequence ID" value="KAG5589666.1"/>
    <property type="molecule type" value="Genomic_DNA"/>
</dbReference>
<sequence length="74" mass="8354">GNGISDVTIKILYCGVCRTDVHFAKNDWGDTIYPLVPCGEAKLTISRLHILGWKHYGGYSTMLVADHRHVKFYT</sequence>
<keyword evidence="2" id="KW-0862">Zinc</keyword>
<dbReference type="Proteomes" id="UP000824120">
    <property type="component" value="Chromosome 8"/>
</dbReference>
<accession>A0A9J5XPC3</accession>
<organism evidence="4 5">
    <name type="scientific">Solanum commersonii</name>
    <name type="common">Commerson's wild potato</name>
    <name type="synonym">Commerson's nightshade</name>
    <dbReference type="NCBI Taxonomy" id="4109"/>
    <lineage>
        <taxon>Eukaryota</taxon>
        <taxon>Viridiplantae</taxon>
        <taxon>Streptophyta</taxon>
        <taxon>Embryophyta</taxon>
        <taxon>Tracheophyta</taxon>
        <taxon>Spermatophyta</taxon>
        <taxon>Magnoliopsida</taxon>
        <taxon>eudicotyledons</taxon>
        <taxon>Gunneridae</taxon>
        <taxon>Pentapetalae</taxon>
        <taxon>asterids</taxon>
        <taxon>lamiids</taxon>
        <taxon>Solanales</taxon>
        <taxon>Solanaceae</taxon>
        <taxon>Solanoideae</taxon>
        <taxon>Solaneae</taxon>
        <taxon>Solanum</taxon>
    </lineage>
</organism>
<dbReference type="SUPFAM" id="SSF50129">
    <property type="entry name" value="GroES-like"/>
    <property type="match status" value="1"/>
</dbReference>
<dbReference type="GO" id="GO:0016616">
    <property type="term" value="F:oxidoreductase activity, acting on the CH-OH group of donors, NAD or NADP as acceptor"/>
    <property type="evidence" value="ECO:0007669"/>
    <property type="project" value="InterPro"/>
</dbReference>
<dbReference type="AlphaFoldDB" id="A0A9J5XPC3"/>
<evidence type="ECO:0000256" key="3">
    <source>
        <dbReference type="ARBA" id="ARBA00023002"/>
    </source>
</evidence>
<keyword evidence="1" id="KW-0479">Metal-binding</keyword>
<comment type="caution">
    <text evidence="4">The sequence shown here is derived from an EMBL/GenBank/DDBJ whole genome shotgun (WGS) entry which is preliminary data.</text>
</comment>
<protein>
    <submittedName>
        <fullName evidence="4">Uncharacterized protein</fullName>
    </submittedName>
</protein>
<evidence type="ECO:0000313" key="5">
    <source>
        <dbReference type="Proteomes" id="UP000824120"/>
    </source>
</evidence>
<dbReference type="OrthoDB" id="969899at2759"/>
<keyword evidence="5" id="KW-1185">Reference proteome</keyword>
<dbReference type="InterPro" id="IPR011032">
    <property type="entry name" value="GroES-like_sf"/>
</dbReference>